<dbReference type="Proteomes" id="UP000789405">
    <property type="component" value="Unassembled WGS sequence"/>
</dbReference>
<keyword evidence="2" id="KW-1185">Reference proteome</keyword>
<gene>
    <name evidence="1" type="ORF">DERYTH_LOCUS1202</name>
</gene>
<sequence length="108" mass="11972">MHLWKIGADPHFLSSKFLNIHASASLGNTKILPGDISSLQADRAQLILHDISIGDCHISSPTAVIWPSCDAIDFSWILIPTSLQRLHNAAISLLIVFLNFRFINLRSL</sequence>
<protein>
    <submittedName>
        <fullName evidence="1">23694_t:CDS:1</fullName>
    </submittedName>
</protein>
<reference evidence="1" key="1">
    <citation type="submission" date="2021-06" db="EMBL/GenBank/DDBJ databases">
        <authorList>
            <person name="Kallberg Y."/>
            <person name="Tangrot J."/>
            <person name="Rosling A."/>
        </authorList>
    </citation>
    <scope>NUCLEOTIDE SEQUENCE</scope>
    <source>
        <strain evidence="1">MA453B</strain>
    </source>
</reference>
<name>A0A9N8VZ00_9GLOM</name>
<dbReference type="AlphaFoldDB" id="A0A9N8VZ00"/>
<comment type="caution">
    <text evidence="1">The sequence shown here is derived from an EMBL/GenBank/DDBJ whole genome shotgun (WGS) entry which is preliminary data.</text>
</comment>
<evidence type="ECO:0000313" key="1">
    <source>
        <dbReference type="EMBL" id="CAG8465339.1"/>
    </source>
</evidence>
<organism evidence="1 2">
    <name type="scientific">Dentiscutata erythropus</name>
    <dbReference type="NCBI Taxonomy" id="1348616"/>
    <lineage>
        <taxon>Eukaryota</taxon>
        <taxon>Fungi</taxon>
        <taxon>Fungi incertae sedis</taxon>
        <taxon>Mucoromycota</taxon>
        <taxon>Glomeromycotina</taxon>
        <taxon>Glomeromycetes</taxon>
        <taxon>Diversisporales</taxon>
        <taxon>Gigasporaceae</taxon>
        <taxon>Dentiscutata</taxon>
    </lineage>
</organism>
<evidence type="ECO:0000313" key="2">
    <source>
        <dbReference type="Proteomes" id="UP000789405"/>
    </source>
</evidence>
<proteinExistence type="predicted"/>
<accession>A0A9N8VZ00</accession>
<dbReference type="EMBL" id="CAJVPY010000317">
    <property type="protein sequence ID" value="CAG8465339.1"/>
    <property type="molecule type" value="Genomic_DNA"/>
</dbReference>